<evidence type="ECO:0000313" key="2">
    <source>
        <dbReference type="EMBL" id="WVY92361.1"/>
    </source>
</evidence>
<reference evidence="2 3" key="1">
    <citation type="journal article" date="2023" name="Life. Sci Alliance">
        <title>Evolutionary insights into 3D genome organization and epigenetic landscape of Vigna mungo.</title>
        <authorList>
            <person name="Junaid A."/>
            <person name="Singh B."/>
            <person name="Bhatia S."/>
        </authorList>
    </citation>
    <scope>NUCLEOTIDE SEQUENCE [LARGE SCALE GENOMIC DNA]</scope>
    <source>
        <strain evidence="2">Urdbean</strain>
    </source>
</reference>
<organism evidence="2 3">
    <name type="scientific">Vigna mungo</name>
    <name type="common">Black gram</name>
    <name type="synonym">Phaseolus mungo</name>
    <dbReference type="NCBI Taxonomy" id="3915"/>
    <lineage>
        <taxon>Eukaryota</taxon>
        <taxon>Viridiplantae</taxon>
        <taxon>Streptophyta</taxon>
        <taxon>Embryophyta</taxon>
        <taxon>Tracheophyta</taxon>
        <taxon>Spermatophyta</taxon>
        <taxon>Magnoliopsida</taxon>
        <taxon>eudicotyledons</taxon>
        <taxon>Gunneridae</taxon>
        <taxon>Pentapetalae</taxon>
        <taxon>rosids</taxon>
        <taxon>fabids</taxon>
        <taxon>Fabales</taxon>
        <taxon>Fabaceae</taxon>
        <taxon>Papilionoideae</taxon>
        <taxon>50 kb inversion clade</taxon>
        <taxon>NPAAA clade</taxon>
        <taxon>indigoferoid/millettioid clade</taxon>
        <taxon>Phaseoleae</taxon>
        <taxon>Vigna</taxon>
    </lineage>
</organism>
<feature type="non-terminal residue" evidence="2">
    <location>
        <position position="1"/>
    </location>
</feature>
<evidence type="ECO:0000256" key="1">
    <source>
        <dbReference type="SAM" id="Phobius"/>
    </source>
</evidence>
<dbReference type="Proteomes" id="UP001374535">
    <property type="component" value="Chromosome 10"/>
</dbReference>
<feature type="transmembrane region" description="Helical" evidence="1">
    <location>
        <begin position="20"/>
        <end position="42"/>
    </location>
</feature>
<sequence length="132" mass="15870">QNFNYIRFTFQTLFYQLNTFFFQIIICVHKFFLLLFFLNWFLAKSEAVYYCTQKRKFLLQFSSNMFCTTNKKFHLPIQTFKTVYNSSIGKSTNSAANYSNYLTKFKKDFTLACILLTEQYYRCIVLKAQDLS</sequence>
<keyword evidence="1" id="KW-0472">Membrane</keyword>
<dbReference type="AlphaFoldDB" id="A0AAQ3MK12"/>
<protein>
    <submittedName>
        <fullName evidence="2">Uncharacterized protein</fullName>
    </submittedName>
</protein>
<accession>A0AAQ3MK12</accession>
<proteinExistence type="predicted"/>
<name>A0AAQ3MK12_VIGMU</name>
<gene>
    <name evidence="2" type="ORF">V8G54_031449</name>
</gene>
<evidence type="ECO:0000313" key="3">
    <source>
        <dbReference type="Proteomes" id="UP001374535"/>
    </source>
</evidence>
<keyword evidence="3" id="KW-1185">Reference proteome</keyword>
<keyword evidence="1" id="KW-0812">Transmembrane</keyword>
<keyword evidence="1" id="KW-1133">Transmembrane helix</keyword>
<dbReference type="EMBL" id="CP144691">
    <property type="protein sequence ID" value="WVY92361.1"/>
    <property type="molecule type" value="Genomic_DNA"/>
</dbReference>